<sequence>MTPPLEAAWVEIIDDAAIFPPGNADLADAAAAYVERRGTAYADLVGTFVLRDTDVPKVAAAPGADLPVSIVVTGGAGQIAGPAQACARSNLTPAGVEIALRDLDDLAGNARRVVAAVDAARGEGVLGEDVPVFVELPPGDPTYQWLAAADEVAAAELRLKFRTGGLEAHLFPTAPELAAWIDASLDRETPFKCTAGLHNAVRHTGEDGFEHHGFVNLLLATRRAFDGASAAEVAETLEQRDGAALAAAAGAADLAGARRWFTSFGSCSFSEPLDDLITLGLTEQR</sequence>
<reference evidence="1 2" key="1">
    <citation type="journal article" date="2019" name="Int. J. Syst. Evol. Microbiol.">
        <title>The Global Catalogue of Microorganisms (GCM) 10K type strain sequencing project: providing services to taxonomists for standard genome sequencing and annotation.</title>
        <authorList>
            <consortium name="The Broad Institute Genomics Platform"/>
            <consortium name="The Broad Institute Genome Sequencing Center for Infectious Disease"/>
            <person name="Wu L."/>
            <person name="Ma J."/>
        </authorList>
    </citation>
    <scope>NUCLEOTIDE SEQUENCE [LARGE SCALE GENOMIC DNA]</scope>
    <source>
        <strain evidence="1 2">JCM 16022</strain>
    </source>
</reference>
<evidence type="ECO:0000313" key="2">
    <source>
        <dbReference type="Proteomes" id="UP001501771"/>
    </source>
</evidence>
<dbReference type="Proteomes" id="UP001501771">
    <property type="component" value="Unassembled WGS sequence"/>
</dbReference>
<name>A0ABN2ZWQ0_9ACTN</name>
<evidence type="ECO:0000313" key="1">
    <source>
        <dbReference type="EMBL" id="GAA2149151.1"/>
    </source>
</evidence>
<comment type="caution">
    <text evidence="1">The sequence shown here is derived from an EMBL/GenBank/DDBJ whole genome shotgun (WGS) entry which is preliminary data.</text>
</comment>
<dbReference type="RefSeq" id="WP_344153336.1">
    <property type="nucleotide sequence ID" value="NZ_BAAAQR010000008.1"/>
</dbReference>
<dbReference type="EMBL" id="BAAAQR010000008">
    <property type="protein sequence ID" value="GAA2149151.1"/>
    <property type="molecule type" value="Genomic_DNA"/>
</dbReference>
<accession>A0ABN2ZWQ0</accession>
<keyword evidence="2" id="KW-1185">Reference proteome</keyword>
<organism evidence="1 2">
    <name type="scientific">Nocardioides koreensis</name>
    <dbReference type="NCBI Taxonomy" id="433651"/>
    <lineage>
        <taxon>Bacteria</taxon>
        <taxon>Bacillati</taxon>
        <taxon>Actinomycetota</taxon>
        <taxon>Actinomycetes</taxon>
        <taxon>Propionibacteriales</taxon>
        <taxon>Nocardioidaceae</taxon>
        <taxon>Nocardioides</taxon>
    </lineage>
</organism>
<proteinExistence type="predicted"/>
<protein>
    <submittedName>
        <fullName evidence="1">Uncharacterized protein</fullName>
    </submittedName>
</protein>
<gene>
    <name evidence="1" type="ORF">GCM10009844_28460</name>
</gene>